<dbReference type="RefSeq" id="WP_146565974.1">
    <property type="nucleotide sequence ID" value="NZ_VOHL01000001.1"/>
</dbReference>
<dbReference type="GO" id="GO:0005886">
    <property type="term" value="C:plasma membrane"/>
    <property type="evidence" value="ECO:0007669"/>
    <property type="project" value="UniProtKB-SubCell"/>
</dbReference>
<dbReference type="PANTHER" id="PTHR21716:SF53">
    <property type="entry name" value="PERMEASE PERM-RELATED"/>
    <property type="match status" value="1"/>
</dbReference>
<keyword evidence="4" id="KW-1003">Cell membrane</keyword>
<evidence type="ECO:0000256" key="5">
    <source>
        <dbReference type="ARBA" id="ARBA00022692"/>
    </source>
</evidence>
<sequence length="368" mass="40502">MTFNKSRFLFVVLTFSACYAIMTYWKVGESLLGTLYQSLSPFLTGAGIAYIVNIVMSNYETLLLKLFKKPIKGQRGLSLLLAYLTFAFVFFVIFSIVLPDLIASLQRLLAINPSDIQKILDDIQNNDYVAKVVDYLGGEAEISKQISSYSRQISNQFLGILSNVVSSVSSFASGLISVFVSFVFSIYILASKEDLGRQINLLIDTYLGRFSTKFHYIRQTLHQSFSRFFIGQTLEAMILGSLTTLGMLMFKLPYAPTIGIVIAFTALIPVVGAYIGVAIGTILIMTQSINQAIFFVVYIVILQQFEGNLIYPRVVGGSIGLPGMWVLLSITVGGALAGILGMLVAVPIAASLYKLLKDHIAKRQGHLN</sequence>
<dbReference type="Pfam" id="PF01594">
    <property type="entry name" value="AI-2E_transport"/>
    <property type="match status" value="1"/>
</dbReference>
<keyword evidence="5 8" id="KW-0812">Transmembrane</keyword>
<accession>A0A5C5SCW7</accession>
<dbReference type="AlphaFoldDB" id="A0A5C5SCW7"/>
<proteinExistence type="inferred from homology"/>
<feature type="transmembrane region" description="Helical" evidence="8">
    <location>
        <begin position="258"/>
        <end position="285"/>
    </location>
</feature>
<organism evidence="9 10">
    <name type="scientific">Streptococcus cuniculipharyngis</name>
    <dbReference type="NCBI Taxonomy" id="1562651"/>
    <lineage>
        <taxon>Bacteria</taxon>
        <taxon>Bacillati</taxon>
        <taxon>Bacillota</taxon>
        <taxon>Bacilli</taxon>
        <taxon>Lactobacillales</taxon>
        <taxon>Streptococcaceae</taxon>
        <taxon>Streptococcus</taxon>
    </lineage>
</organism>
<dbReference type="InterPro" id="IPR002549">
    <property type="entry name" value="AI-2E-like"/>
</dbReference>
<dbReference type="GO" id="GO:0055085">
    <property type="term" value="P:transmembrane transport"/>
    <property type="evidence" value="ECO:0007669"/>
    <property type="project" value="TreeGrafter"/>
</dbReference>
<feature type="transmembrane region" description="Helical" evidence="8">
    <location>
        <begin position="323"/>
        <end position="353"/>
    </location>
</feature>
<comment type="similarity">
    <text evidence="2">Belongs to the autoinducer-2 exporter (AI-2E) (TC 2.A.86) family.</text>
</comment>
<keyword evidence="7 8" id="KW-0472">Membrane</keyword>
<dbReference type="Proteomes" id="UP000317430">
    <property type="component" value="Unassembled WGS sequence"/>
</dbReference>
<feature type="transmembrane region" description="Helical" evidence="8">
    <location>
        <begin position="228"/>
        <end position="252"/>
    </location>
</feature>
<dbReference type="EMBL" id="VOHL01000001">
    <property type="protein sequence ID" value="TWS98927.1"/>
    <property type="molecule type" value="Genomic_DNA"/>
</dbReference>
<evidence type="ECO:0000256" key="8">
    <source>
        <dbReference type="SAM" id="Phobius"/>
    </source>
</evidence>
<gene>
    <name evidence="9" type="ORF">FRX57_01620</name>
</gene>
<evidence type="ECO:0000256" key="7">
    <source>
        <dbReference type="ARBA" id="ARBA00023136"/>
    </source>
</evidence>
<dbReference type="OrthoDB" id="9793390at2"/>
<feature type="transmembrane region" description="Helical" evidence="8">
    <location>
        <begin position="77"/>
        <end position="98"/>
    </location>
</feature>
<evidence type="ECO:0000256" key="2">
    <source>
        <dbReference type="ARBA" id="ARBA00009773"/>
    </source>
</evidence>
<evidence type="ECO:0000256" key="3">
    <source>
        <dbReference type="ARBA" id="ARBA00022448"/>
    </source>
</evidence>
<keyword evidence="10" id="KW-1185">Reference proteome</keyword>
<dbReference type="PROSITE" id="PS51257">
    <property type="entry name" value="PROKAR_LIPOPROTEIN"/>
    <property type="match status" value="1"/>
</dbReference>
<evidence type="ECO:0000256" key="6">
    <source>
        <dbReference type="ARBA" id="ARBA00022989"/>
    </source>
</evidence>
<comment type="subcellular location">
    <subcellularLocation>
        <location evidence="1">Cell membrane</location>
        <topology evidence="1">Multi-pass membrane protein</topology>
    </subcellularLocation>
</comment>
<feature type="transmembrane region" description="Helical" evidence="8">
    <location>
        <begin position="292"/>
        <end position="311"/>
    </location>
</feature>
<evidence type="ECO:0000313" key="9">
    <source>
        <dbReference type="EMBL" id="TWS98927.1"/>
    </source>
</evidence>
<feature type="transmembrane region" description="Helical" evidence="8">
    <location>
        <begin position="171"/>
        <end position="190"/>
    </location>
</feature>
<name>A0A5C5SCW7_9STRE</name>
<evidence type="ECO:0000256" key="1">
    <source>
        <dbReference type="ARBA" id="ARBA00004651"/>
    </source>
</evidence>
<keyword evidence="3" id="KW-0813">Transport</keyword>
<feature type="transmembrane region" description="Helical" evidence="8">
    <location>
        <begin position="36"/>
        <end position="56"/>
    </location>
</feature>
<evidence type="ECO:0000313" key="10">
    <source>
        <dbReference type="Proteomes" id="UP000317430"/>
    </source>
</evidence>
<dbReference type="PANTHER" id="PTHR21716">
    <property type="entry name" value="TRANSMEMBRANE PROTEIN"/>
    <property type="match status" value="1"/>
</dbReference>
<keyword evidence="6 8" id="KW-1133">Transmembrane helix</keyword>
<protein>
    <submittedName>
        <fullName evidence="9">AI-2E family transporter</fullName>
    </submittedName>
</protein>
<comment type="caution">
    <text evidence="9">The sequence shown here is derived from an EMBL/GenBank/DDBJ whole genome shotgun (WGS) entry which is preliminary data.</text>
</comment>
<reference evidence="9 10" key="1">
    <citation type="submission" date="2019-08" db="EMBL/GenBank/DDBJ databases">
        <authorList>
            <person name="Lei W."/>
        </authorList>
    </citation>
    <scope>NUCLEOTIDE SEQUENCE [LARGE SCALE GENOMIC DNA]</scope>
    <source>
        <strain evidence="9 10">CCUG 66496</strain>
    </source>
</reference>
<evidence type="ECO:0000256" key="4">
    <source>
        <dbReference type="ARBA" id="ARBA00022475"/>
    </source>
</evidence>